<name>A0A0B2VXH4_TOXCA</name>
<organism evidence="2 3">
    <name type="scientific">Toxocara canis</name>
    <name type="common">Canine roundworm</name>
    <dbReference type="NCBI Taxonomy" id="6265"/>
    <lineage>
        <taxon>Eukaryota</taxon>
        <taxon>Metazoa</taxon>
        <taxon>Ecdysozoa</taxon>
        <taxon>Nematoda</taxon>
        <taxon>Chromadorea</taxon>
        <taxon>Rhabditida</taxon>
        <taxon>Spirurina</taxon>
        <taxon>Ascaridomorpha</taxon>
        <taxon>Ascaridoidea</taxon>
        <taxon>Toxocaridae</taxon>
        <taxon>Toxocara</taxon>
    </lineage>
</organism>
<dbReference type="OrthoDB" id="5861617at2759"/>
<dbReference type="EMBL" id="JPKZ01000631">
    <property type="protein sequence ID" value="KHN86343.1"/>
    <property type="molecule type" value="Genomic_DNA"/>
</dbReference>
<dbReference type="AlphaFoldDB" id="A0A0B2VXH4"/>
<dbReference type="Pfam" id="PF23626">
    <property type="entry name" value="CCD_aECM"/>
    <property type="match status" value="1"/>
</dbReference>
<proteinExistence type="predicted"/>
<dbReference type="InterPro" id="IPR055352">
    <property type="entry name" value="CCD_aECM"/>
</dbReference>
<dbReference type="STRING" id="6265.A0A0B2VXH4"/>
<evidence type="ECO:0000313" key="3">
    <source>
        <dbReference type="Proteomes" id="UP000031036"/>
    </source>
</evidence>
<gene>
    <name evidence="2" type="ORF">Tcan_13981</name>
</gene>
<evidence type="ECO:0000313" key="2">
    <source>
        <dbReference type="EMBL" id="KHN86343.1"/>
    </source>
</evidence>
<dbReference type="Proteomes" id="UP000031036">
    <property type="component" value="Unassembled WGS sequence"/>
</dbReference>
<evidence type="ECO:0000259" key="1">
    <source>
        <dbReference type="Pfam" id="PF23626"/>
    </source>
</evidence>
<feature type="domain" description="aECM cysteine-cradle" evidence="1">
    <location>
        <begin position="141"/>
        <end position="191"/>
    </location>
</feature>
<protein>
    <recommendedName>
        <fullName evidence="1">aECM cysteine-cradle domain-containing protein</fullName>
    </recommendedName>
</protein>
<accession>A0A0B2VXH4</accession>
<keyword evidence="3" id="KW-1185">Reference proteome</keyword>
<reference evidence="2 3" key="1">
    <citation type="submission" date="2014-11" db="EMBL/GenBank/DDBJ databases">
        <title>Genetic blueprint of the zoonotic pathogen Toxocara canis.</title>
        <authorList>
            <person name="Zhu X.-Q."/>
            <person name="Korhonen P.K."/>
            <person name="Cai H."/>
            <person name="Young N.D."/>
            <person name="Nejsum P."/>
            <person name="von Samson-Himmelstjerna G."/>
            <person name="Boag P.R."/>
            <person name="Tan P."/>
            <person name="Li Q."/>
            <person name="Min J."/>
            <person name="Yang Y."/>
            <person name="Wang X."/>
            <person name="Fang X."/>
            <person name="Hall R.S."/>
            <person name="Hofmann A."/>
            <person name="Sternberg P.W."/>
            <person name="Jex A.R."/>
            <person name="Gasser R.B."/>
        </authorList>
    </citation>
    <scope>NUCLEOTIDE SEQUENCE [LARGE SCALE GENOMIC DNA]</scope>
    <source>
        <strain evidence="2">PN_DK_2014</strain>
    </source>
</reference>
<comment type="caution">
    <text evidence="2">The sequence shown here is derived from an EMBL/GenBank/DDBJ whole genome shotgun (WGS) entry which is preliminary data.</text>
</comment>
<sequence length="198" mass="22998">MSRSDFVIFFAFFAVIEAREKRRLRNQLNDDELSMPVVTNAINENKRLPSHSTFTEHQARRSMIGSTERRLIDEEKDVRISAPPKFYHAYRTPKPLKRIFIKPRSHLTTQFRSTATIVIDTTTVSTTHSQQISNDDIDLVAICENVKTIAHNYRISNMPKFARNNCALIRLYYRNASCTDITTIVDYCFPEYASTLEQ</sequence>
<dbReference type="PANTHER" id="PTHR37435">
    <property type="entry name" value="PROTEIN CBG14344"/>
    <property type="match status" value="1"/>
</dbReference>